<dbReference type="RefSeq" id="WP_189174936.1">
    <property type="nucleotide sequence ID" value="NZ_BMNG01000008.1"/>
</dbReference>
<dbReference type="EMBL" id="BMNG01000008">
    <property type="protein sequence ID" value="GGO46953.1"/>
    <property type="molecule type" value="Genomic_DNA"/>
</dbReference>
<dbReference type="SUPFAM" id="SSF109604">
    <property type="entry name" value="HD-domain/PDEase-like"/>
    <property type="match status" value="1"/>
</dbReference>
<name>A0ABQ2M7W2_9ACTN</name>
<accession>A0ABQ2M7W2</accession>
<evidence type="ECO:0000313" key="3">
    <source>
        <dbReference type="Proteomes" id="UP000656881"/>
    </source>
</evidence>
<dbReference type="Proteomes" id="UP000656881">
    <property type="component" value="Unassembled WGS sequence"/>
</dbReference>
<dbReference type="InterPro" id="IPR009218">
    <property type="entry name" value="HD_phosphohydro"/>
</dbReference>
<dbReference type="PANTHER" id="PTHR21174">
    <property type="match status" value="1"/>
</dbReference>
<comment type="caution">
    <text evidence="2">The sequence shown here is derived from an EMBL/GenBank/DDBJ whole genome shotgun (WGS) entry which is preliminary data.</text>
</comment>
<protein>
    <recommendedName>
        <fullName evidence="4">Metal-dependent HD superfamily phosphohydrolase</fullName>
    </recommendedName>
</protein>
<dbReference type="PIRSF" id="PIRSF035170">
    <property type="entry name" value="HD_phosphohydro"/>
    <property type="match status" value="1"/>
</dbReference>
<proteinExistence type="predicted"/>
<dbReference type="PANTHER" id="PTHR21174:SF0">
    <property type="entry name" value="HD PHOSPHOHYDROLASE FAMILY PROTEIN-RELATED"/>
    <property type="match status" value="1"/>
</dbReference>
<gene>
    <name evidence="2" type="ORF">GCM10012286_39070</name>
</gene>
<keyword evidence="3" id="KW-1185">Reference proteome</keyword>
<dbReference type="Gene3D" id="1.10.3210.10">
    <property type="entry name" value="Hypothetical protein af1432"/>
    <property type="match status" value="1"/>
</dbReference>
<evidence type="ECO:0000313" key="2">
    <source>
        <dbReference type="EMBL" id="GGO46953.1"/>
    </source>
</evidence>
<sequence>MPDSPMPDHGDHDDVAFLRDRWRAALLGARGTDTGPDPDSGPDPDPYAENLLTRWSEPHRRYHTRTHLAAVLTHVDTLQAYADDPQLVRLAAWFHDAVYAPDRSENEERSARLAERALPEAGLTPEATAEVARLVRLTVTHDPADGDRNGEVLCDADLAILAAEPDAYAAYAAAVREEYAFVPDEAFRAGRADVLRQLLALPRLFRTEYGAAHWEPRARENLTTELELLT</sequence>
<organism evidence="2 3">
    <name type="scientific">Streptomyces lasiicapitis</name>
    <dbReference type="NCBI Taxonomy" id="1923961"/>
    <lineage>
        <taxon>Bacteria</taxon>
        <taxon>Bacillati</taxon>
        <taxon>Actinomycetota</taxon>
        <taxon>Actinomycetes</taxon>
        <taxon>Kitasatosporales</taxon>
        <taxon>Streptomycetaceae</taxon>
        <taxon>Streptomyces</taxon>
    </lineage>
</organism>
<reference evidence="3" key="1">
    <citation type="journal article" date="2019" name="Int. J. Syst. Evol. Microbiol.">
        <title>The Global Catalogue of Microorganisms (GCM) 10K type strain sequencing project: providing services to taxonomists for standard genome sequencing and annotation.</title>
        <authorList>
            <consortium name="The Broad Institute Genomics Platform"/>
            <consortium name="The Broad Institute Genome Sequencing Center for Infectious Disease"/>
            <person name="Wu L."/>
            <person name="Ma J."/>
        </authorList>
    </citation>
    <scope>NUCLEOTIDE SEQUENCE [LARGE SCALE GENOMIC DNA]</scope>
    <source>
        <strain evidence="3">CGMCC 4.7349</strain>
    </source>
</reference>
<feature type="region of interest" description="Disordered" evidence="1">
    <location>
        <begin position="27"/>
        <end position="50"/>
    </location>
</feature>
<evidence type="ECO:0000256" key="1">
    <source>
        <dbReference type="SAM" id="MobiDB-lite"/>
    </source>
</evidence>
<evidence type="ECO:0008006" key="4">
    <source>
        <dbReference type="Google" id="ProtNLM"/>
    </source>
</evidence>